<evidence type="ECO:0000313" key="2">
    <source>
        <dbReference type="EMBL" id="GLB53086.1"/>
    </source>
</evidence>
<dbReference type="InterPro" id="IPR025235">
    <property type="entry name" value="DUF4178"/>
</dbReference>
<dbReference type="AlphaFoldDB" id="A0A9W6B5C0"/>
<dbReference type="EMBL" id="BRVP01000014">
    <property type="protein sequence ID" value="GLB53086.1"/>
    <property type="molecule type" value="Genomic_DNA"/>
</dbReference>
<feature type="domain" description="DUF4178" evidence="1">
    <location>
        <begin position="31"/>
        <end position="171"/>
    </location>
</feature>
<name>A0A9W6B5C0_9FLAO</name>
<comment type="caution">
    <text evidence="2">The sequence shown here is derived from an EMBL/GenBank/DDBJ whole genome shotgun (WGS) entry which is preliminary data.</text>
</comment>
<organism evidence="2 3">
    <name type="scientific">Neptunitalea chrysea</name>
    <dbReference type="NCBI Taxonomy" id="1647581"/>
    <lineage>
        <taxon>Bacteria</taxon>
        <taxon>Pseudomonadati</taxon>
        <taxon>Bacteroidota</taxon>
        <taxon>Flavobacteriia</taxon>
        <taxon>Flavobacteriales</taxon>
        <taxon>Flavobacteriaceae</taxon>
        <taxon>Neptunitalea</taxon>
    </lineage>
</organism>
<gene>
    <name evidence="2" type="ORF">NBRC110019_21260</name>
</gene>
<reference evidence="2" key="1">
    <citation type="submission" date="2022-07" db="EMBL/GenBank/DDBJ databases">
        <title>Taxonomy of Novel Oxalotrophic and Methylotrophic Bacteria.</title>
        <authorList>
            <person name="Sahin N."/>
            <person name="Tani A."/>
        </authorList>
    </citation>
    <scope>NUCLEOTIDE SEQUENCE</scope>
    <source>
        <strain evidence="2">AM327</strain>
    </source>
</reference>
<evidence type="ECO:0000259" key="1">
    <source>
        <dbReference type="Pfam" id="PF13785"/>
    </source>
</evidence>
<sequence>MGFFDKFFSKKEEPHYDSTNITVRDLDINFVFDYDLSTWKVIALYEYDWGDSYFTREFKITDGDETLYLGMEEDDELELTIGSKIKLRELGTVLVNELMTHQSPPNAFAFKGENYVLMEQAPGYFHDVSKGENDWEEFISWDFENEKGTHVITIEQWGEKEFEASLSMYIEEYQLDNILPASEATN</sequence>
<protein>
    <recommendedName>
        <fullName evidence="1">DUF4178 domain-containing protein</fullName>
    </recommendedName>
</protein>
<proteinExistence type="predicted"/>
<dbReference type="Proteomes" id="UP001143545">
    <property type="component" value="Unassembled WGS sequence"/>
</dbReference>
<evidence type="ECO:0000313" key="3">
    <source>
        <dbReference type="Proteomes" id="UP001143545"/>
    </source>
</evidence>
<dbReference type="RefSeq" id="WP_281754772.1">
    <property type="nucleotide sequence ID" value="NZ_BRVP01000014.1"/>
</dbReference>
<keyword evidence="3" id="KW-1185">Reference proteome</keyword>
<dbReference type="Pfam" id="PF13785">
    <property type="entry name" value="DUF4178"/>
    <property type="match status" value="1"/>
</dbReference>
<accession>A0A9W6B5C0</accession>